<feature type="compositionally biased region" description="Basic and acidic residues" evidence="1">
    <location>
        <begin position="854"/>
        <end position="873"/>
    </location>
</feature>
<feature type="domain" description="HAM1-like C-terminal" evidence="2">
    <location>
        <begin position="678"/>
        <end position="826"/>
    </location>
</feature>
<dbReference type="Proteomes" id="UP000629468">
    <property type="component" value="Unassembled WGS sequence"/>
</dbReference>
<feature type="region of interest" description="Disordered" evidence="1">
    <location>
        <begin position="829"/>
        <end position="882"/>
    </location>
</feature>
<feature type="compositionally biased region" description="Basic and acidic residues" evidence="1">
    <location>
        <begin position="1"/>
        <end position="15"/>
    </location>
</feature>
<feature type="compositionally biased region" description="Basic and acidic residues" evidence="1">
    <location>
        <begin position="233"/>
        <end position="261"/>
    </location>
</feature>
<dbReference type="Pfam" id="PF19343">
    <property type="entry name" value="HAM1_N"/>
    <property type="match status" value="1"/>
</dbReference>
<comment type="caution">
    <text evidence="4">The sequence shown here is derived from an EMBL/GenBank/DDBJ whole genome shotgun (WGS) entry which is preliminary data.</text>
</comment>
<feature type="region of interest" description="Disordered" evidence="1">
    <location>
        <begin position="760"/>
        <end position="815"/>
    </location>
</feature>
<name>A0A8H7C266_AGABI</name>
<dbReference type="EMBL" id="JABXXO010000014">
    <property type="protein sequence ID" value="KAF7760626.1"/>
    <property type="molecule type" value="Genomic_DNA"/>
</dbReference>
<evidence type="ECO:0000313" key="4">
    <source>
        <dbReference type="EMBL" id="KAF7760626.1"/>
    </source>
</evidence>
<dbReference type="Gene3D" id="3.15.10.10">
    <property type="entry name" value="Bactericidal permeability-increasing protein, domain 1"/>
    <property type="match status" value="1"/>
</dbReference>
<dbReference type="PANTHER" id="PTHR31138:SF1">
    <property type="entry name" value="PDZ DOMAIN-CONTAINING PROTEIN"/>
    <property type="match status" value="1"/>
</dbReference>
<evidence type="ECO:0000259" key="3">
    <source>
        <dbReference type="Pfam" id="PF19343"/>
    </source>
</evidence>
<feature type="compositionally biased region" description="Basic and acidic residues" evidence="1">
    <location>
        <begin position="276"/>
        <end position="285"/>
    </location>
</feature>
<evidence type="ECO:0000256" key="1">
    <source>
        <dbReference type="SAM" id="MobiDB-lite"/>
    </source>
</evidence>
<dbReference type="InterPro" id="IPR027842">
    <property type="entry name" value="HAM1-like_C"/>
</dbReference>
<sequence length="882" mass="99356">MSLPPAKKDTSEHPAKGSVAIPVDRVQKDKDIDRKLHLYGVVEAFRRGRLPSNAQIDSFLNYLGDHPPVNVNELSSDGRKLVQDTRDILNTARDIVRDKNADELLQQFIWHTRDIDRETLAPGDVNQRLPVDRQTAQSDSQQAVRHLRTLLRIVMTNSEARKLLSDLSVIGRDLLSKTATKAAEVMAPSEDALRRADEPEQSNKFIDDDGGPTGPSGSSPLEVPLPGTGAAVTREEGETRLRNGDTSRNLDEAHREGKERLVGQGKETGRQVASEARQHAEDVRSSDAPGQEAQAKKAGFMDRMKGVTQTFSDRIPNQHKDFARDRYQQGRQFLTEEYFPEERRDRFIYRAKKVIMECQQHDDYQDSIRWLLNYIEEYAKHGKTATSGGGQSAQGIMADPQVNLAWREVRTLLERFANNTSLDTIFDSINILIDDSRRDPELRHWFENVDTYVRKILLEPGYVLDSTCNEQGRELRESGRHFYDDKYRKHFDNMFNSVSAWFNAMGEDPMNKRFGEDWARLTKDLLFDSEGSLKFKPELWNDIRKVVLPQIINQVGYVPIPRIEYTDDALDLVVENLTLQGRNLFPNILAVEANNYIKFSPYAAITDASHHRITLDLQQMQADMRDVAFYYRKKGMPRMTDSGLADVVLGGQGLSALITLHSPTKDKTSVFKVQDVQVKVDTLKFSIRDSKHDFLYKTLKPLATVLIKKQIQKAIKDALITGLEYIDGQLVAVRDRMDTAKRTEGESQTDALMSIFKKEKEGGEGSIKGSVRGSQAEKASHFKVVSHKRDSLLKEGNPSGWVNRTDEREAAAAAGAEWRSDAFDLNWEERKGTSGRSNDPARGFASGSGSAQRPDAHTSARTAADRTGPHRDGAVLAPPINN</sequence>
<dbReference type="Pfam" id="PF14613">
    <property type="entry name" value="HAM1_C"/>
    <property type="match status" value="1"/>
</dbReference>
<dbReference type="PANTHER" id="PTHR31138">
    <property type="entry name" value="CHROMOSOME 19, WHOLE GENOME SHOTGUN SEQUENCE"/>
    <property type="match status" value="1"/>
</dbReference>
<reference evidence="4 5" key="1">
    <citation type="journal article" name="Sci. Rep.">
        <title>Telomere-to-telomere assembled and centromere annotated genomes of the two main subspecies of the button mushroom Agaricus bisporus reveal especially polymorphic chromosome ends.</title>
        <authorList>
            <person name="Sonnenberg A.S.M."/>
            <person name="Sedaghat-Telgerd N."/>
            <person name="Lavrijssen B."/>
            <person name="Ohm R.A."/>
            <person name="Hendrickx P.M."/>
            <person name="Scholtmeijer K."/>
            <person name="Baars J.J.P."/>
            <person name="van Peer A."/>
        </authorList>
    </citation>
    <scope>NUCLEOTIDE SEQUENCE [LARGE SCALE GENOMIC DNA]</scope>
    <source>
        <strain evidence="4 5">H119_p4</strain>
    </source>
</reference>
<gene>
    <name evidence="4" type="ORF">Agabi119p4_10035</name>
</gene>
<dbReference type="AlphaFoldDB" id="A0A8H7C266"/>
<proteinExistence type="predicted"/>
<organism evidence="4 5">
    <name type="scientific">Agaricus bisporus var. burnettii</name>
    <dbReference type="NCBI Taxonomy" id="192524"/>
    <lineage>
        <taxon>Eukaryota</taxon>
        <taxon>Fungi</taxon>
        <taxon>Dikarya</taxon>
        <taxon>Basidiomycota</taxon>
        <taxon>Agaricomycotina</taxon>
        <taxon>Agaricomycetes</taxon>
        <taxon>Agaricomycetidae</taxon>
        <taxon>Agaricales</taxon>
        <taxon>Agaricineae</taxon>
        <taxon>Agaricaceae</taxon>
        <taxon>Agaricus</taxon>
    </lineage>
</organism>
<feature type="region of interest" description="Disordered" evidence="1">
    <location>
        <begin position="183"/>
        <end position="292"/>
    </location>
</feature>
<feature type="domain" description="HAM1-like N-terminal" evidence="3">
    <location>
        <begin position="14"/>
        <end position="666"/>
    </location>
</feature>
<accession>A0A8H7C266</accession>
<dbReference type="InterPro" id="IPR045967">
    <property type="entry name" value="HAM1-like_N"/>
</dbReference>
<feature type="region of interest" description="Disordered" evidence="1">
    <location>
        <begin position="1"/>
        <end position="22"/>
    </location>
</feature>
<evidence type="ECO:0000313" key="5">
    <source>
        <dbReference type="Proteomes" id="UP000629468"/>
    </source>
</evidence>
<protein>
    <submittedName>
        <fullName evidence="4">Uncharacterized protein</fullName>
    </submittedName>
</protein>
<evidence type="ECO:0000259" key="2">
    <source>
        <dbReference type="Pfam" id="PF14613"/>
    </source>
</evidence>